<dbReference type="GO" id="GO:0140581">
    <property type="term" value="F:P-type monovalent copper transporter activity"/>
    <property type="evidence" value="ECO:0007669"/>
    <property type="project" value="UniProtKB-EC"/>
</dbReference>
<keyword evidence="14" id="KW-0186">Copper</keyword>
<feature type="domain" description="HMA" evidence="20">
    <location>
        <begin position="1"/>
        <end position="38"/>
    </location>
</feature>
<feature type="region of interest" description="Disordered" evidence="19">
    <location>
        <begin position="1099"/>
        <end position="1123"/>
    </location>
</feature>
<dbReference type="CDD" id="cd02094">
    <property type="entry name" value="P-type_ATPase_Cu-like"/>
    <property type="match status" value="1"/>
</dbReference>
<dbReference type="Gene3D" id="2.70.150.10">
    <property type="entry name" value="Calcium-transporting ATPase, cytoplasmic transduction domain A"/>
    <property type="match status" value="1"/>
</dbReference>
<dbReference type="Gene3D" id="3.30.70.100">
    <property type="match status" value="4"/>
</dbReference>
<feature type="compositionally biased region" description="Low complexity" evidence="19">
    <location>
        <begin position="1074"/>
        <end position="1086"/>
    </location>
</feature>
<dbReference type="EC" id="7.2.2.8" evidence="3"/>
<dbReference type="PROSITE" id="PS01047">
    <property type="entry name" value="HMA_1"/>
    <property type="match status" value="3"/>
</dbReference>
<dbReference type="GO" id="GO:0016020">
    <property type="term" value="C:membrane"/>
    <property type="evidence" value="ECO:0007669"/>
    <property type="project" value="UniProtKB-SubCell"/>
</dbReference>
<dbReference type="InterPro" id="IPR001757">
    <property type="entry name" value="P_typ_ATPase"/>
</dbReference>
<dbReference type="SUPFAM" id="SSF81665">
    <property type="entry name" value="Calcium ATPase, transmembrane domain M"/>
    <property type="match status" value="1"/>
</dbReference>
<evidence type="ECO:0000256" key="11">
    <source>
        <dbReference type="ARBA" id="ARBA00022842"/>
    </source>
</evidence>
<dbReference type="GO" id="GO:0043682">
    <property type="term" value="F:P-type divalent copper transporter activity"/>
    <property type="evidence" value="ECO:0007669"/>
    <property type="project" value="TreeGrafter"/>
</dbReference>
<evidence type="ECO:0000256" key="14">
    <source>
        <dbReference type="ARBA" id="ARBA00023008"/>
    </source>
</evidence>
<evidence type="ECO:0000256" key="12">
    <source>
        <dbReference type="ARBA" id="ARBA00022967"/>
    </source>
</evidence>
<dbReference type="AlphaFoldDB" id="A0A4P9WHB2"/>
<dbReference type="InterPro" id="IPR023214">
    <property type="entry name" value="HAD_sf"/>
</dbReference>
<keyword evidence="6 18" id="KW-0479">Metal-binding</keyword>
<comment type="subcellular location">
    <subcellularLocation>
        <location evidence="1">Endomembrane system</location>
        <topology evidence="1">Multi-pass membrane protein</topology>
    </subcellularLocation>
    <subcellularLocation>
        <location evidence="18">Membrane</location>
    </subcellularLocation>
</comment>
<keyword evidence="4" id="KW-0813">Transport</keyword>
<dbReference type="PANTHER" id="PTHR43520:SF8">
    <property type="entry name" value="P-TYPE CU(+) TRANSPORTER"/>
    <property type="match status" value="1"/>
</dbReference>
<keyword evidence="13 18" id="KW-1133">Transmembrane helix</keyword>
<dbReference type="InterPro" id="IPR036412">
    <property type="entry name" value="HAD-like_sf"/>
</dbReference>
<dbReference type="SUPFAM" id="SSF55008">
    <property type="entry name" value="HMA, heavy metal-associated domain"/>
    <property type="match status" value="3"/>
</dbReference>
<feature type="domain" description="HMA" evidence="20">
    <location>
        <begin position="167"/>
        <end position="233"/>
    </location>
</feature>
<dbReference type="NCBIfam" id="TIGR00003">
    <property type="entry name" value="copper ion binding protein"/>
    <property type="match status" value="2"/>
</dbReference>
<dbReference type="InterPro" id="IPR059000">
    <property type="entry name" value="ATPase_P-type_domA"/>
</dbReference>
<feature type="domain" description="HMA" evidence="20">
    <location>
        <begin position="50"/>
        <end position="117"/>
    </location>
</feature>
<dbReference type="InterPro" id="IPR023298">
    <property type="entry name" value="ATPase_P-typ_TM_dom_sf"/>
</dbReference>
<keyword evidence="22" id="KW-1185">Reference proteome</keyword>
<feature type="transmembrane region" description="Helical" evidence="18">
    <location>
        <begin position="366"/>
        <end position="384"/>
    </location>
</feature>
<keyword evidence="12" id="KW-1278">Translocase</keyword>
<dbReference type="SFLD" id="SFLDG00002">
    <property type="entry name" value="C1.7:_P-type_atpase_like"/>
    <property type="match status" value="1"/>
</dbReference>
<evidence type="ECO:0000256" key="7">
    <source>
        <dbReference type="ARBA" id="ARBA00022737"/>
    </source>
</evidence>
<dbReference type="SFLD" id="SFLDF00027">
    <property type="entry name" value="p-type_atpase"/>
    <property type="match status" value="1"/>
</dbReference>
<dbReference type="Pfam" id="PF00122">
    <property type="entry name" value="E1-E2_ATPase"/>
    <property type="match status" value="1"/>
</dbReference>
<comment type="similarity">
    <text evidence="2 18">Belongs to the cation transport ATPase (P-type) (TC 3.A.3) family. Type IB subfamily.</text>
</comment>
<dbReference type="Pfam" id="PF00702">
    <property type="entry name" value="Hydrolase"/>
    <property type="match status" value="1"/>
</dbReference>
<feature type="transmembrane region" description="Helical" evidence="18">
    <location>
        <begin position="598"/>
        <end position="621"/>
    </location>
</feature>
<evidence type="ECO:0000256" key="6">
    <source>
        <dbReference type="ARBA" id="ARBA00022723"/>
    </source>
</evidence>
<feature type="transmembrane region" description="Helical" evidence="18">
    <location>
        <begin position="963"/>
        <end position="984"/>
    </location>
</feature>
<proteinExistence type="inferred from homology"/>
<evidence type="ECO:0000256" key="4">
    <source>
        <dbReference type="ARBA" id="ARBA00022448"/>
    </source>
</evidence>
<dbReference type="PRINTS" id="PR00943">
    <property type="entry name" value="CUATPASE"/>
</dbReference>
<dbReference type="InterPro" id="IPR008250">
    <property type="entry name" value="ATPase_P-typ_transduc_dom_A_sf"/>
</dbReference>
<dbReference type="InterPro" id="IPR027256">
    <property type="entry name" value="P-typ_ATPase_IB"/>
</dbReference>
<feature type="region of interest" description="Disordered" evidence="19">
    <location>
        <begin position="1063"/>
        <end position="1086"/>
    </location>
</feature>
<keyword evidence="15" id="KW-0406">Ion transport</keyword>
<sequence length="1123" mass="117992">SVNVDLATELATIELDLSSSVSIETIIAAIDDSGFPASLASSPTTAPRGGRYIISVKGMTCQSCVKSVTATVRAQPGVQSVNVDLPTELATVELDPTSSVSIQTIVAAIDDSGFPASIASSSGPTNPPSGSVRSAPFIQTRPKVKVSIDGGKGERPSATITSAGPVLTTQLEVHGMTCGSCVATIEKNLRLVPGIVSCKVALLAERAEVQYKDHALDPEQIAELINDMGFEARVIPTESFGTIDLKIFGMTCSSCSGKIERGVSALSGVQSAAVNLLGQSGRFTYNSGEIGVRDIVEKIESLGFTAFLSDLGSNAQVESLQRTKEIQTWRSMFYRSLALSLPVFMISMIIPLFIPHAFDWEGIPGLSIGNFTMMILTVPVQFGIGRHFYVAAYKALKHKSYTMDVLITLGTTIAFSFSVVSLAYSICHNGHPAHPEVFFETCTTLITFITFGRYLENIAKGKTSSALSKLISLAPTSALLLTVDAATGALNEKKIPSEYVQAGDLLKVVPGERIPADGIVESGSSSVDEALVTGEPLPVSKKVGDPVIGGTVNGSGVLHMRAVRVGNDTTLSQIVKLVNDAQTSKAPIQDIADTISGYFVPTVIALGVATFLAWFAVLYSTDWLPPNFPTDSSKFFVCLNMCISVIVIACPCALGLATPTAVMVGTGVGAQLGILIKGGAPLETAHRVTKFVFDKTGTLTAGKMSVVATRRYFPDPAMSDAALFGIVGAAESNSEHPLGKAIARYGKEMLHVHAFPHTVDTFDAVAGSGIQCTVTPPGEKEVKVLIGNLKFLRTHNATIDPTFADSQSYHESQGHTVILVALDGRLSALVALADTLKPESRATVAALARMGISVAMVTGDQETTARVIAHEIGITEVHAGVSPSGKKQIVERMQKAGNVVAMVGDGVNDSASIAQADIGIAVYGGTDVAVEAANIVLMREELTDVVAAIDLSRTIFRRIRLNFLWATVYNILMIPLAMGVGAPWGVTLPAMVAGMAMSLSSVSVVVSSLLLKFYRRPVIGVDGSVVGNGPVLNDPDEDDDEPLLPSASKGSFGFSPVPNGEARTPHAYSFNRGGPRSAGSPASASSVVDSVFRFVATVGRGRGRDPRSPDGSDLDLLNDVELA</sequence>
<feature type="non-terminal residue" evidence="21">
    <location>
        <position position="1"/>
    </location>
</feature>
<dbReference type="PROSITE" id="PS50846">
    <property type="entry name" value="HMA_2"/>
    <property type="match status" value="4"/>
</dbReference>
<dbReference type="PRINTS" id="PR00942">
    <property type="entry name" value="CUATPASEI"/>
</dbReference>
<evidence type="ECO:0000256" key="2">
    <source>
        <dbReference type="ARBA" id="ARBA00006024"/>
    </source>
</evidence>
<dbReference type="GO" id="GO:0055070">
    <property type="term" value="P:copper ion homeostasis"/>
    <property type="evidence" value="ECO:0007669"/>
    <property type="project" value="TreeGrafter"/>
</dbReference>
<keyword evidence="5 18" id="KW-0812">Transmembrane</keyword>
<dbReference type="Gene3D" id="3.40.1110.10">
    <property type="entry name" value="Calcium-transporting ATPase, cytoplasmic domain N"/>
    <property type="match status" value="1"/>
</dbReference>
<evidence type="ECO:0000256" key="17">
    <source>
        <dbReference type="ARBA" id="ARBA00080126"/>
    </source>
</evidence>
<dbReference type="InterPro" id="IPR044492">
    <property type="entry name" value="P_typ_ATPase_HD_dom"/>
</dbReference>
<dbReference type="Pfam" id="PF00403">
    <property type="entry name" value="HMA"/>
    <property type="match status" value="3"/>
</dbReference>
<dbReference type="PANTHER" id="PTHR43520">
    <property type="entry name" value="ATP7, ISOFORM B"/>
    <property type="match status" value="1"/>
</dbReference>
<evidence type="ECO:0000256" key="9">
    <source>
        <dbReference type="ARBA" id="ARBA00022796"/>
    </source>
</evidence>
<dbReference type="EMBL" id="KZ994914">
    <property type="protein sequence ID" value="RKO91762.1"/>
    <property type="molecule type" value="Genomic_DNA"/>
</dbReference>
<organism evidence="21 22">
    <name type="scientific">Blyttiomyces helicus</name>
    <dbReference type="NCBI Taxonomy" id="388810"/>
    <lineage>
        <taxon>Eukaryota</taxon>
        <taxon>Fungi</taxon>
        <taxon>Fungi incertae sedis</taxon>
        <taxon>Chytridiomycota</taxon>
        <taxon>Chytridiomycota incertae sedis</taxon>
        <taxon>Chytridiomycetes</taxon>
        <taxon>Chytridiomycetes incertae sedis</taxon>
        <taxon>Blyttiomyces</taxon>
    </lineage>
</organism>
<dbReference type="PROSITE" id="PS00154">
    <property type="entry name" value="ATPASE_E1_E2"/>
    <property type="match status" value="1"/>
</dbReference>
<evidence type="ECO:0000256" key="3">
    <source>
        <dbReference type="ARBA" id="ARBA00012517"/>
    </source>
</evidence>
<dbReference type="SFLD" id="SFLDS00003">
    <property type="entry name" value="Haloacid_Dehalogenase"/>
    <property type="match status" value="1"/>
</dbReference>
<evidence type="ECO:0000256" key="15">
    <source>
        <dbReference type="ARBA" id="ARBA00023065"/>
    </source>
</evidence>
<keyword evidence="11" id="KW-0460">Magnesium</keyword>
<dbReference type="InterPro" id="IPR006122">
    <property type="entry name" value="HMA_Cu_ion-bd"/>
</dbReference>
<dbReference type="InterPro" id="IPR023299">
    <property type="entry name" value="ATPase_P-typ_cyto_dom_N"/>
</dbReference>
<evidence type="ECO:0000256" key="16">
    <source>
        <dbReference type="ARBA" id="ARBA00023136"/>
    </source>
</evidence>
<evidence type="ECO:0000256" key="13">
    <source>
        <dbReference type="ARBA" id="ARBA00022989"/>
    </source>
</evidence>
<dbReference type="FunFam" id="2.70.150.10:FF:000002">
    <property type="entry name" value="Copper-transporting ATPase 1, putative"/>
    <property type="match status" value="1"/>
</dbReference>
<keyword evidence="16 18" id="KW-0472">Membrane</keyword>
<dbReference type="Gene3D" id="3.40.50.1000">
    <property type="entry name" value="HAD superfamily/HAD-like"/>
    <property type="match status" value="1"/>
</dbReference>
<dbReference type="SUPFAM" id="SSF81653">
    <property type="entry name" value="Calcium ATPase, transduction domain A"/>
    <property type="match status" value="1"/>
</dbReference>
<feature type="domain" description="HMA" evidence="20">
    <location>
        <begin position="241"/>
        <end position="307"/>
    </location>
</feature>
<accession>A0A4P9WHB2</accession>
<evidence type="ECO:0000256" key="8">
    <source>
        <dbReference type="ARBA" id="ARBA00022741"/>
    </source>
</evidence>
<feature type="transmembrane region" description="Helical" evidence="18">
    <location>
        <begin position="332"/>
        <end position="354"/>
    </location>
</feature>
<dbReference type="InterPro" id="IPR036163">
    <property type="entry name" value="HMA_dom_sf"/>
</dbReference>
<feature type="transmembrane region" description="Helical" evidence="18">
    <location>
        <begin position="405"/>
        <end position="425"/>
    </location>
</feature>
<dbReference type="GO" id="GO:0005507">
    <property type="term" value="F:copper ion binding"/>
    <property type="evidence" value="ECO:0007669"/>
    <property type="project" value="InterPro"/>
</dbReference>
<keyword evidence="9" id="KW-0187">Copper transport</keyword>
<evidence type="ECO:0000259" key="20">
    <source>
        <dbReference type="PROSITE" id="PS50846"/>
    </source>
</evidence>
<evidence type="ECO:0000256" key="19">
    <source>
        <dbReference type="SAM" id="MobiDB-lite"/>
    </source>
</evidence>
<evidence type="ECO:0000256" key="1">
    <source>
        <dbReference type="ARBA" id="ARBA00004127"/>
    </source>
</evidence>
<gene>
    <name evidence="21" type="ORF">BDK51DRAFT_26069</name>
</gene>
<evidence type="ECO:0000313" key="22">
    <source>
        <dbReference type="Proteomes" id="UP000269721"/>
    </source>
</evidence>
<dbReference type="FunFam" id="3.30.70.100:FF:000001">
    <property type="entry name" value="ATPase copper transporting beta"/>
    <property type="match status" value="3"/>
</dbReference>
<feature type="transmembrane region" description="Helical" evidence="18">
    <location>
        <begin position="437"/>
        <end position="455"/>
    </location>
</feature>
<feature type="transmembrane region" description="Helical" evidence="18">
    <location>
        <begin position="633"/>
        <end position="657"/>
    </location>
</feature>
<dbReference type="GO" id="GO:0016887">
    <property type="term" value="F:ATP hydrolysis activity"/>
    <property type="evidence" value="ECO:0007669"/>
    <property type="project" value="InterPro"/>
</dbReference>
<dbReference type="GO" id="GO:0012505">
    <property type="term" value="C:endomembrane system"/>
    <property type="evidence" value="ECO:0007669"/>
    <property type="project" value="UniProtKB-SubCell"/>
</dbReference>
<evidence type="ECO:0000256" key="18">
    <source>
        <dbReference type="RuleBase" id="RU362081"/>
    </source>
</evidence>
<evidence type="ECO:0000313" key="21">
    <source>
        <dbReference type="EMBL" id="RKO91762.1"/>
    </source>
</evidence>
<dbReference type="InterPro" id="IPR017969">
    <property type="entry name" value="Heavy-metal-associated_CS"/>
</dbReference>
<protein>
    <recommendedName>
        <fullName evidence="3">P-type Cu(+) transporter</fullName>
        <ecNumber evidence="3">7.2.2.8</ecNumber>
    </recommendedName>
    <alternativeName>
        <fullName evidence="17">Cu(2+)-ATPase</fullName>
    </alternativeName>
</protein>
<evidence type="ECO:0000256" key="10">
    <source>
        <dbReference type="ARBA" id="ARBA00022840"/>
    </source>
</evidence>
<dbReference type="NCBIfam" id="TIGR01525">
    <property type="entry name" value="ATPase-IB_hvy"/>
    <property type="match status" value="1"/>
</dbReference>
<reference evidence="22" key="1">
    <citation type="journal article" date="2018" name="Nat. Microbiol.">
        <title>Leveraging single-cell genomics to expand the fungal tree of life.</title>
        <authorList>
            <person name="Ahrendt S.R."/>
            <person name="Quandt C.A."/>
            <person name="Ciobanu D."/>
            <person name="Clum A."/>
            <person name="Salamov A."/>
            <person name="Andreopoulos B."/>
            <person name="Cheng J.F."/>
            <person name="Woyke T."/>
            <person name="Pelin A."/>
            <person name="Henrissat B."/>
            <person name="Reynolds N.K."/>
            <person name="Benny G.L."/>
            <person name="Smith M.E."/>
            <person name="James T.Y."/>
            <person name="Grigoriev I.V."/>
        </authorList>
    </citation>
    <scope>NUCLEOTIDE SEQUENCE [LARGE SCALE GENOMIC DNA]</scope>
</reference>
<dbReference type="NCBIfam" id="TIGR01494">
    <property type="entry name" value="ATPase_P-type"/>
    <property type="match status" value="1"/>
</dbReference>
<keyword evidence="8 18" id="KW-0547">Nucleotide-binding</keyword>
<dbReference type="Proteomes" id="UP000269721">
    <property type="component" value="Unassembled WGS sequence"/>
</dbReference>
<dbReference type="InterPro" id="IPR018303">
    <property type="entry name" value="ATPase_P-typ_P_site"/>
</dbReference>
<evidence type="ECO:0000256" key="5">
    <source>
        <dbReference type="ARBA" id="ARBA00022692"/>
    </source>
</evidence>
<dbReference type="SUPFAM" id="SSF56784">
    <property type="entry name" value="HAD-like"/>
    <property type="match status" value="1"/>
</dbReference>
<dbReference type="InterPro" id="IPR006121">
    <property type="entry name" value="HMA_dom"/>
</dbReference>
<dbReference type="GO" id="GO:0005524">
    <property type="term" value="F:ATP binding"/>
    <property type="evidence" value="ECO:0007669"/>
    <property type="project" value="UniProtKB-UniRule"/>
</dbReference>
<keyword evidence="7" id="KW-0677">Repeat</keyword>
<name>A0A4P9WHB2_9FUNG</name>
<feature type="compositionally biased region" description="Acidic residues" evidence="19">
    <location>
        <begin position="1112"/>
        <end position="1123"/>
    </location>
</feature>
<keyword evidence="10 18" id="KW-0067">ATP-binding</keyword>
<dbReference type="OrthoDB" id="432719at2759"/>
<dbReference type="CDD" id="cd00371">
    <property type="entry name" value="HMA"/>
    <property type="match status" value="4"/>
</dbReference>
<dbReference type="PRINTS" id="PR00119">
    <property type="entry name" value="CATATPASE"/>
</dbReference>
<feature type="transmembrane region" description="Helical" evidence="18">
    <location>
        <begin position="990"/>
        <end position="1011"/>
    </location>
</feature>